<sequence>MPAKTLIPATCDKQSPPRRSSSLASVAWDISEHVLQTLTSAAQYAPTPYLGTLSVVALNIFQAVQGAKENQEVLAQLASMACNLASSITTTYEELHSHSSSPNANACSTVAPELFSSDITLQKQVGELIQILKDIEEWIENLKSRGKLRKVIASRSDLNAIQEFRDRLNEATEKFQIQSLITLRSAVAQLQQEATRRHEAVRQKLVTIQEHLEENARKPVYVDSPISSEPSSSFSSDRLSRADTTELVGNPNNPFSPLLSRSTTVHGNISVTNISGNSSVNSYTDNSIRENFGNVFNGNKMVFGSGMGRQRETGAQRGNAGNGGYNETYGYQCSYNELTHIPQRCGRDYVRSSRPSELFVQHVAALPFSMCEADTFLSRRTNVF</sequence>
<comment type="caution">
    <text evidence="1">The sequence shown here is derived from an EMBL/GenBank/DDBJ whole genome shotgun (WGS) entry which is preliminary data.</text>
</comment>
<proteinExistence type="predicted"/>
<gene>
    <name evidence="1" type="ORF">F5876DRAFT_75989</name>
</gene>
<protein>
    <submittedName>
        <fullName evidence="1">Uncharacterized protein</fullName>
    </submittedName>
</protein>
<dbReference type="Proteomes" id="UP001163835">
    <property type="component" value="Unassembled WGS sequence"/>
</dbReference>
<evidence type="ECO:0000313" key="2">
    <source>
        <dbReference type="Proteomes" id="UP001163835"/>
    </source>
</evidence>
<evidence type="ECO:0000313" key="1">
    <source>
        <dbReference type="EMBL" id="KAJ3811255.1"/>
    </source>
</evidence>
<keyword evidence="2" id="KW-1185">Reference proteome</keyword>
<organism evidence="1 2">
    <name type="scientific">Lentinula aff. lateritia</name>
    <dbReference type="NCBI Taxonomy" id="2804960"/>
    <lineage>
        <taxon>Eukaryota</taxon>
        <taxon>Fungi</taxon>
        <taxon>Dikarya</taxon>
        <taxon>Basidiomycota</taxon>
        <taxon>Agaricomycotina</taxon>
        <taxon>Agaricomycetes</taxon>
        <taxon>Agaricomycetidae</taxon>
        <taxon>Agaricales</taxon>
        <taxon>Marasmiineae</taxon>
        <taxon>Omphalotaceae</taxon>
        <taxon>Lentinula</taxon>
    </lineage>
</organism>
<dbReference type="EMBL" id="MU795066">
    <property type="protein sequence ID" value="KAJ3811255.1"/>
    <property type="molecule type" value="Genomic_DNA"/>
</dbReference>
<accession>A0ACC1U2K4</accession>
<reference evidence="1" key="1">
    <citation type="submission" date="2022-09" db="EMBL/GenBank/DDBJ databases">
        <title>A Global Phylogenomic Analysis of the Shiitake Genus Lentinula.</title>
        <authorList>
            <consortium name="DOE Joint Genome Institute"/>
            <person name="Sierra-Patev S."/>
            <person name="Min B."/>
            <person name="Naranjo-Ortiz M."/>
            <person name="Looney B."/>
            <person name="Konkel Z."/>
            <person name="Slot J.C."/>
            <person name="Sakamoto Y."/>
            <person name="Steenwyk J.L."/>
            <person name="Rokas A."/>
            <person name="Carro J."/>
            <person name="Camarero S."/>
            <person name="Ferreira P."/>
            <person name="Molpeceres G."/>
            <person name="Ruiz-Duenas F.J."/>
            <person name="Serrano A."/>
            <person name="Henrissat B."/>
            <person name="Drula E."/>
            <person name="Hughes K.W."/>
            <person name="Mata J.L."/>
            <person name="Ishikawa N.K."/>
            <person name="Vargas-Isla R."/>
            <person name="Ushijima S."/>
            <person name="Smith C.A."/>
            <person name="Ahrendt S."/>
            <person name="Andreopoulos W."/>
            <person name="He G."/>
            <person name="Labutti K."/>
            <person name="Lipzen A."/>
            <person name="Ng V."/>
            <person name="Riley R."/>
            <person name="Sandor L."/>
            <person name="Barry K."/>
            <person name="Martinez A.T."/>
            <person name="Xiao Y."/>
            <person name="Gibbons J.G."/>
            <person name="Terashima K."/>
            <person name="Grigoriev I.V."/>
            <person name="Hibbett D.S."/>
        </authorList>
    </citation>
    <scope>NUCLEOTIDE SEQUENCE</scope>
    <source>
        <strain evidence="1">TMI1499</strain>
    </source>
</reference>
<name>A0ACC1U2K4_9AGAR</name>